<gene>
    <name evidence="1" type="ORF">FWK35_00015271</name>
</gene>
<evidence type="ECO:0000313" key="1">
    <source>
        <dbReference type="EMBL" id="KAF0757463.1"/>
    </source>
</evidence>
<dbReference type="OrthoDB" id="10023262at2759"/>
<dbReference type="AlphaFoldDB" id="A0A6G0YKF7"/>
<reference evidence="1 2" key="1">
    <citation type="submission" date="2019-08" db="EMBL/GenBank/DDBJ databases">
        <title>Whole genome of Aphis craccivora.</title>
        <authorList>
            <person name="Voronova N.V."/>
            <person name="Shulinski R.S."/>
            <person name="Bandarenka Y.V."/>
            <person name="Zhorov D.G."/>
            <person name="Warner D."/>
        </authorList>
    </citation>
    <scope>NUCLEOTIDE SEQUENCE [LARGE SCALE GENOMIC DNA]</scope>
    <source>
        <strain evidence="1">180601</strain>
        <tissue evidence="1">Whole Body</tissue>
    </source>
</reference>
<dbReference type="EMBL" id="VUJU01003570">
    <property type="protein sequence ID" value="KAF0757463.1"/>
    <property type="molecule type" value="Genomic_DNA"/>
</dbReference>
<name>A0A6G0YKF7_APHCR</name>
<sequence>MLSVHRERVNKSKEKFIEQLITSFAIEQPRRLHIPSAMRCSTFAADEPPNEGLW</sequence>
<feature type="non-terminal residue" evidence="1">
    <location>
        <position position="54"/>
    </location>
</feature>
<proteinExistence type="predicted"/>
<dbReference type="Proteomes" id="UP000478052">
    <property type="component" value="Unassembled WGS sequence"/>
</dbReference>
<protein>
    <submittedName>
        <fullName evidence="1">Zinc finger MYM-type protein 1-like</fullName>
    </submittedName>
</protein>
<accession>A0A6G0YKF7</accession>
<keyword evidence="2" id="KW-1185">Reference proteome</keyword>
<comment type="caution">
    <text evidence="1">The sequence shown here is derived from an EMBL/GenBank/DDBJ whole genome shotgun (WGS) entry which is preliminary data.</text>
</comment>
<organism evidence="1 2">
    <name type="scientific">Aphis craccivora</name>
    <name type="common">Cowpea aphid</name>
    <dbReference type="NCBI Taxonomy" id="307492"/>
    <lineage>
        <taxon>Eukaryota</taxon>
        <taxon>Metazoa</taxon>
        <taxon>Ecdysozoa</taxon>
        <taxon>Arthropoda</taxon>
        <taxon>Hexapoda</taxon>
        <taxon>Insecta</taxon>
        <taxon>Pterygota</taxon>
        <taxon>Neoptera</taxon>
        <taxon>Paraneoptera</taxon>
        <taxon>Hemiptera</taxon>
        <taxon>Sternorrhyncha</taxon>
        <taxon>Aphidomorpha</taxon>
        <taxon>Aphidoidea</taxon>
        <taxon>Aphididae</taxon>
        <taxon>Aphidini</taxon>
        <taxon>Aphis</taxon>
        <taxon>Aphis</taxon>
    </lineage>
</organism>
<evidence type="ECO:0000313" key="2">
    <source>
        <dbReference type="Proteomes" id="UP000478052"/>
    </source>
</evidence>